<reference evidence="1 2" key="1">
    <citation type="submission" date="2019-07" db="EMBL/GenBank/DDBJ databases">
        <title>Litoreibacter alkalisoli sp. nov., isolated from saline-alkaline soil.</title>
        <authorList>
            <person name="Wang S."/>
            <person name="Xu L."/>
            <person name="Xing Y.-T."/>
            <person name="Sun J.-Q."/>
        </authorList>
    </citation>
    <scope>NUCLEOTIDE SEQUENCE [LARGE SCALE GENOMIC DNA]</scope>
    <source>
        <strain evidence="1 2">LN3S51</strain>
    </source>
</reference>
<dbReference type="OrthoDB" id="7867799at2"/>
<evidence type="ECO:0000313" key="1">
    <source>
        <dbReference type="EMBL" id="QDY68969.1"/>
    </source>
</evidence>
<dbReference type="Proteomes" id="UP000318483">
    <property type="component" value="Chromosome"/>
</dbReference>
<evidence type="ECO:0000313" key="2">
    <source>
        <dbReference type="Proteomes" id="UP000318483"/>
    </source>
</evidence>
<organism evidence="1 2">
    <name type="scientific">Qingshengfaniella alkalisoli</name>
    <dbReference type="NCBI Taxonomy" id="2599296"/>
    <lineage>
        <taxon>Bacteria</taxon>
        <taxon>Pseudomonadati</taxon>
        <taxon>Pseudomonadota</taxon>
        <taxon>Alphaproteobacteria</taxon>
        <taxon>Rhodobacterales</taxon>
        <taxon>Paracoccaceae</taxon>
        <taxon>Qingshengfaniella</taxon>
    </lineage>
</organism>
<accession>A0A5B8I6D8</accession>
<gene>
    <name evidence="1" type="ORF">FPZ52_04560</name>
</gene>
<dbReference type="AlphaFoldDB" id="A0A5B8I6D8"/>
<name>A0A5B8I6D8_9RHOB</name>
<proteinExistence type="predicted"/>
<keyword evidence="2" id="KW-1185">Reference proteome</keyword>
<dbReference type="EMBL" id="CP042261">
    <property type="protein sequence ID" value="QDY68969.1"/>
    <property type="molecule type" value="Genomic_DNA"/>
</dbReference>
<dbReference type="KEGG" id="lit:FPZ52_04560"/>
<sequence>MMNILKSIGGGLVNWAQAVMDAGQISSEIKRLSSLNDADLKKLGLSRSDIPSYVARNHAYI</sequence>
<protein>
    <submittedName>
        <fullName evidence="1">DUF1127 domain-containing protein</fullName>
    </submittedName>
</protein>